<feature type="region of interest" description="Disordered" evidence="2">
    <location>
        <begin position="289"/>
        <end position="309"/>
    </location>
</feature>
<dbReference type="VEuPathDB" id="FungiDB:AO090010000728"/>
<keyword evidence="1" id="KW-0378">Hydrolase</keyword>
<dbReference type="InterPro" id="IPR025332">
    <property type="entry name" value="DUF4238"/>
</dbReference>
<evidence type="ECO:0000256" key="1">
    <source>
        <dbReference type="ARBA" id="ARBA00022801"/>
    </source>
</evidence>
<dbReference type="eggNOG" id="ENOG502S5TP">
    <property type="taxonomic scope" value="Eukaryota"/>
</dbReference>
<dbReference type="SUPFAM" id="SSF53474">
    <property type="entry name" value="alpha/beta-Hydrolases"/>
    <property type="match status" value="1"/>
</dbReference>
<feature type="compositionally biased region" description="Basic and acidic residues" evidence="2">
    <location>
        <begin position="289"/>
        <end position="307"/>
    </location>
</feature>
<evidence type="ECO:0000313" key="5">
    <source>
        <dbReference type="Proteomes" id="UP000190312"/>
    </source>
</evidence>
<reference evidence="4 5" key="1">
    <citation type="submission" date="2016-10" db="EMBL/GenBank/DDBJ databases">
        <title>Genome sequencing of Aspergillus oryzae BCC7051.</title>
        <authorList>
            <person name="Thammarongtham C."/>
            <person name="Vorapreeda T."/>
            <person name="Nookaew I."/>
            <person name="Srisuk T."/>
            <person name="Land M."/>
            <person name="Jeennor S."/>
            <person name="Laoteng K."/>
        </authorList>
    </citation>
    <scope>NUCLEOTIDE SEQUENCE [LARGE SCALE GENOMIC DNA]</scope>
    <source>
        <strain evidence="4 5">BCC7051</strain>
    </source>
</reference>
<dbReference type="Pfam" id="PF14022">
    <property type="entry name" value="DUF4238"/>
    <property type="match status" value="1"/>
</dbReference>
<evidence type="ECO:0000259" key="3">
    <source>
        <dbReference type="Pfam" id="PF07859"/>
    </source>
</evidence>
<dbReference type="InterPro" id="IPR013094">
    <property type="entry name" value="AB_hydrolase_3"/>
</dbReference>
<organism evidence="4 5">
    <name type="scientific">Aspergillus oryzae</name>
    <name type="common">Yellow koji mold</name>
    <dbReference type="NCBI Taxonomy" id="5062"/>
    <lineage>
        <taxon>Eukaryota</taxon>
        <taxon>Fungi</taxon>
        <taxon>Dikarya</taxon>
        <taxon>Ascomycota</taxon>
        <taxon>Pezizomycotina</taxon>
        <taxon>Eurotiomycetes</taxon>
        <taxon>Eurotiomycetidae</taxon>
        <taxon>Eurotiales</taxon>
        <taxon>Aspergillaceae</taxon>
        <taxon>Aspergillus</taxon>
        <taxon>Aspergillus subgen. Circumdati</taxon>
    </lineage>
</organism>
<name>A0A1S9DFI7_ASPOZ</name>
<gene>
    <name evidence="4" type="ORF">OAory_01043520</name>
</gene>
<dbReference type="InterPro" id="IPR029058">
    <property type="entry name" value="AB_hydrolase_fold"/>
</dbReference>
<dbReference type="VEuPathDB" id="FungiDB:AO090010000727"/>
<dbReference type="PANTHER" id="PTHR48081">
    <property type="entry name" value="AB HYDROLASE SUPERFAMILY PROTEIN C4A8.06C"/>
    <property type="match status" value="1"/>
</dbReference>
<dbReference type="Pfam" id="PF07859">
    <property type="entry name" value="Abhydrolase_3"/>
    <property type="match status" value="1"/>
</dbReference>
<comment type="caution">
    <text evidence="4">The sequence shown here is derived from an EMBL/GenBank/DDBJ whole genome shotgun (WGS) entry which is preliminary data.</text>
</comment>
<evidence type="ECO:0000313" key="4">
    <source>
        <dbReference type="EMBL" id="OOO07852.1"/>
    </source>
</evidence>
<dbReference type="EMBL" id="MKZY01000006">
    <property type="protein sequence ID" value="OOO07852.1"/>
    <property type="molecule type" value="Genomic_DNA"/>
</dbReference>
<dbReference type="PANTHER" id="PTHR48081:SF8">
    <property type="entry name" value="ALPHA_BETA HYDROLASE FOLD-3 DOMAIN-CONTAINING PROTEIN-RELATED"/>
    <property type="match status" value="1"/>
</dbReference>
<proteinExistence type="predicted"/>
<sequence>MMSFLYRWFGPLYDAILCPGLPWSIRWRLLALQPVVLLTNAIQYWRGIRSKHPKTTIWIPLRRAPGHSVRAIVYHPLEKASKDGPRALHLNIHGGGFLGGLPEGNTPFCDRIAAETGAVVISTSHRYSPRYTFPVAHRDVQDVAEWLIENAGRLWGADPRLMSVSGFSTGGNLALGVAQWLARSEFNVKAAVMFYAPVDLRLSPWEKPKPAKYPEKDPLAFVLPLIDAYAGSEREKYRDSPILHPILADIESLPRNMLFLCAKVDILLHEQTVFVNRLKDEAAALNRKIECPQEPSQDHSSSKEDRVSLASEFESAARSPYNIEATFFDDQIHGWIEKYKAEYHHFIPRFLLRQFAALEQPPPTRRQRGRRPRSQRPQGQPPKDPFVNAIDLRKNALVQVSVSREFGLVDMYRDQGYQNPRHIEDNLGKLEGHAGRIIKKASDTFKAGQTLELTRRERDTIRKFLFLMKYRNSTFYARYNHDSITTYDSNDKHRLESYMREKRFKSPRDIWYSNLKTFLDLEMDPDMQWIKKVHERAFPDDAMMFIHHMQSKFMAFCQPSSEEDEFILTHNAYGVFEGPSDVQIDPTTGGAIEGAYTEYHNFAPISAKLIIILRSSLLVDPSKEGAEDLQEEWENLREEVKKQHLFPDKAAVSLLESLPIKKRGNSYSTTINGKLVLKPNRGPRGEDRFYFTCFRISSYYVNLINSIFLEQATKGDTIVYRSKSALGRTLKSYLEIGREGFKLVTDEANDPHLAFLKKLEKIAGQLVGNVCLRYKAIAPPKPQTHMSQWVAHLVGLKVMALSGNSDAPEVYKLMKPGSFLFPLNSFAELEVKYQLQQLYMTFPAQRVWLYVKIMRNLPNFDERDFKKPIHELEINGPEDDVAKSRSQ</sequence>
<feature type="region of interest" description="Disordered" evidence="2">
    <location>
        <begin position="361"/>
        <end position="387"/>
    </location>
</feature>
<protein>
    <recommendedName>
        <fullName evidence="3">Alpha/beta hydrolase fold-3 domain-containing protein</fullName>
    </recommendedName>
</protein>
<dbReference type="Proteomes" id="UP000190312">
    <property type="component" value="Unassembled WGS sequence"/>
</dbReference>
<accession>A0A1S9DFI7</accession>
<feature type="compositionally biased region" description="Basic residues" evidence="2">
    <location>
        <begin position="365"/>
        <end position="374"/>
    </location>
</feature>
<dbReference type="Gene3D" id="3.40.50.1820">
    <property type="entry name" value="alpha/beta hydrolase"/>
    <property type="match status" value="1"/>
</dbReference>
<dbReference type="GO" id="GO:0016787">
    <property type="term" value="F:hydrolase activity"/>
    <property type="evidence" value="ECO:0007669"/>
    <property type="project" value="UniProtKB-KW"/>
</dbReference>
<dbReference type="OrthoDB" id="5340163at2759"/>
<dbReference type="InterPro" id="IPR050300">
    <property type="entry name" value="GDXG_lipolytic_enzyme"/>
</dbReference>
<evidence type="ECO:0000256" key="2">
    <source>
        <dbReference type="SAM" id="MobiDB-lite"/>
    </source>
</evidence>
<feature type="domain" description="Alpha/beta hydrolase fold-3" evidence="3">
    <location>
        <begin position="90"/>
        <end position="282"/>
    </location>
</feature>
<dbReference type="AlphaFoldDB" id="A0A1S9DFI7"/>